<dbReference type="InterPro" id="IPR011057">
    <property type="entry name" value="Mss4-like_sf"/>
</dbReference>
<feature type="domain" description="CENP-V/GFA" evidence="4">
    <location>
        <begin position="27"/>
        <end position="139"/>
    </location>
</feature>
<organism evidence="5 6">
    <name type="scientific">Limulus polyphemus</name>
    <name type="common">Atlantic horseshoe crab</name>
    <dbReference type="NCBI Taxonomy" id="6850"/>
    <lineage>
        <taxon>Eukaryota</taxon>
        <taxon>Metazoa</taxon>
        <taxon>Ecdysozoa</taxon>
        <taxon>Arthropoda</taxon>
        <taxon>Chelicerata</taxon>
        <taxon>Merostomata</taxon>
        <taxon>Xiphosura</taxon>
        <taxon>Limulidae</taxon>
        <taxon>Limulus</taxon>
    </lineage>
</organism>
<dbReference type="Gene3D" id="2.170.150.70">
    <property type="match status" value="1"/>
</dbReference>
<gene>
    <name evidence="6 7" type="primary">LOC106473750</name>
</gene>
<keyword evidence="3" id="KW-0862">Zinc</keyword>
<dbReference type="PROSITE" id="PS51891">
    <property type="entry name" value="CENP_V_GFA"/>
    <property type="match status" value="1"/>
</dbReference>
<evidence type="ECO:0000313" key="7">
    <source>
        <dbReference type="RefSeq" id="XP_022257857.1"/>
    </source>
</evidence>
<dbReference type="RefSeq" id="XP_022257857.1">
    <property type="nucleotide sequence ID" value="XM_022402149.1"/>
</dbReference>
<evidence type="ECO:0000313" key="5">
    <source>
        <dbReference type="Proteomes" id="UP000694941"/>
    </source>
</evidence>
<dbReference type="RefSeq" id="XP_013789883.2">
    <property type="nucleotide sequence ID" value="XM_013934429.2"/>
</dbReference>
<proteinExistence type="inferred from homology"/>
<dbReference type="Pfam" id="PF04828">
    <property type="entry name" value="GFA"/>
    <property type="match status" value="1"/>
</dbReference>
<keyword evidence="2" id="KW-0479">Metal-binding</keyword>
<evidence type="ECO:0000259" key="4">
    <source>
        <dbReference type="PROSITE" id="PS51891"/>
    </source>
</evidence>
<protein>
    <submittedName>
        <fullName evidence="6 7">Centromere protein V-like</fullName>
    </submittedName>
</protein>
<keyword evidence="5" id="KW-1185">Reference proteome</keyword>
<dbReference type="InterPro" id="IPR052355">
    <property type="entry name" value="CENP-V-like"/>
</dbReference>
<dbReference type="SUPFAM" id="SSF51316">
    <property type="entry name" value="Mss4-like"/>
    <property type="match status" value="1"/>
</dbReference>
<comment type="similarity">
    <text evidence="1">Belongs to the Gfa family.</text>
</comment>
<dbReference type="GeneID" id="106473750"/>
<dbReference type="PANTHER" id="PTHR28620">
    <property type="entry name" value="CENTROMERE PROTEIN V"/>
    <property type="match status" value="1"/>
</dbReference>
<sequence>MLFLIRHLASVSKMSDKIENQSGKVKHTGGCHCGAVRFEVFAQPDLIIYNCNCSICTMKKNSHFVVRDEDFRLLQGEDNLTLYTFNTHMAKHYFCKTCGVQSFYKPRSNQQGIGVNHNCLESGTVRSIEERNFDGQNWELSMDIGGALELS</sequence>
<accession>A0ABM1BW90</accession>
<name>A0ABM1BW90_LIMPO</name>
<dbReference type="InterPro" id="IPR006913">
    <property type="entry name" value="CENP-V/GFA"/>
</dbReference>
<reference evidence="6 7" key="1">
    <citation type="submission" date="2025-05" db="UniProtKB">
        <authorList>
            <consortium name="RefSeq"/>
        </authorList>
    </citation>
    <scope>IDENTIFICATION</scope>
    <source>
        <tissue evidence="6 7">Muscle</tissue>
    </source>
</reference>
<evidence type="ECO:0000256" key="1">
    <source>
        <dbReference type="ARBA" id="ARBA00005495"/>
    </source>
</evidence>
<dbReference type="PANTHER" id="PTHR28620:SF1">
    <property type="entry name" value="CENP-V_GFA DOMAIN-CONTAINING PROTEIN"/>
    <property type="match status" value="1"/>
</dbReference>
<dbReference type="Proteomes" id="UP000694941">
    <property type="component" value="Unplaced"/>
</dbReference>
<evidence type="ECO:0000256" key="2">
    <source>
        <dbReference type="ARBA" id="ARBA00022723"/>
    </source>
</evidence>
<evidence type="ECO:0000256" key="3">
    <source>
        <dbReference type="ARBA" id="ARBA00022833"/>
    </source>
</evidence>
<evidence type="ECO:0000313" key="6">
    <source>
        <dbReference type="RefSeq" id="XP_013789883.2"/>
    </source>
</evidence>